<evidence type="ECO:0000313" key="2">
    <source>
        <dbReference type="Proteomes" id="UP000789570"/>
    </source>
</evidence>
<gene>
    <name evidence="1" type="ORF">FCALED_LOCUS11689</name>
</gene>
<organism evidence="1 2">
    <name type="scientific">Funneliformis caledonium</name>
    <dbReference type="NCBI Taxonomy" id="1117310"/>
    <lineage>
        <taxon>Eukaryota</taxon>
        <taxon>Fungi</taxon>
        <taxon>Fungi incertae sedis</taxon>
        <taxon>Mucoromycota</taxon>
        <taxon>Glomeromycotina</taxon>
        <taxon>Glomeromycetes</taxon>
        <taxon>Glomerales</taxon>
        <taxon>Glomeraceae</taxon>
        <taxon>Funneliformis</taxon>
    </lineage>
</organism>
<dbReference type="AlphaFoldDB" id="A0A9N9E643"/>
<keyword evidence="2" id="KW-1185">Reference proteome</keyword>
<sequence length="117" mass="13734">NDDKNLNDWIRSFKIAAELNILRQEFYEKVDFYTGKFKRLLKKVNSSSALLDKYTMRLFLNRLRKNIISLIAFSHPKNVDKAIEAAKQIESDQYYEQQFPIPIQTSGSNNTIDNLTK</sequence>
<comment type="caution">
    <text evidence="1">The sequence shown here is derived from an EMBL/GenBank/DDBJ whole genome shotgun (WGS) entry which is preliminary data.</text>
</comment>
<protein>
    <submittedName>
        <fullName evidence="1">17423_t:CDS:1</fullName>
    </submittedName>
</protein>
<evidence type="ECO:0000313" key="1">
    <source>
        <dbReference type="EMBL" id="CAG8664085.1"/>
    </source>
</evidence>
<feature type="non-terminal residue" evidence="1">
    <location>
        <position position="117"/>
    </location>
</feature>
<name>A0A9N9E643_9GLOM</name>
<dbReference type="EMBL" id="CAJVPQ010005104">
    <property type="protein sequence ID" value="CAG8664085.1"/>
    <property type="molecule type" value="Genomic_DNA"/>
</dbReference>
<proteinExistence type="predicted"/>
<accession>A0A9N9E643</accession>
<dbReference type="Proteomes" id="UP000789570">
    <property type="component" value="Unassembled WGS sequence"/>
</dbReference>
<reference evidence="1" key="1">
    <citation type="submission" date="2021-06" db="EMBL/GenBank/DDBJ databases">
        <authorList>
            <person name="Kallberg Y."/>
            <person name="Tangrot J."/>
            <person name="Rosling A."/>
        </authorList>
    </citation>
    <scope>NUCLEOTIDE SEQUENCE</scope>
    <source>
        <strain evidence="1">UK204</strain>
    </source>
</reference>